<keyword evidence="4" id="KW-0804">Transcription</keyword>
<sequence>MNWQAISFDWNQIRAFLATVEEGSFSGAARALNSTQPTIGRQITGLESALGLSLFERTVRGPILTDAGQDLVDHVRTMGEAASMIATVATGRSTDLSGEVSVTSSDLMASSILPAILLELQKSSPGIRVQIVASNDIRNLGQREADIAIRHVRPEQPDLIAKHIGDFRANFYAATSYFDHVGRPKLARDLGEHRFVGSSDFTRIITMLKERGVDTKPESFVTYTDSGSAMWEMVKAGIGIALLPEALGEVEPQVEKALPDFPSFSFPVWLVTHRELKTNRRIRLVFDALSRGLAQASSR</sequence>
<dbReference type="FunFam" id="1.10.10.10:FF:000001">
    <property type="entry name" value="LysR family transcriptional regulator"/>
    <property type="match status" value="1"/>
</dbReference>
<evidence type="ECO:0000259" key="5">
    <source>
        <dbReference type="PROSITE" id="PS50931"/>
    </source>
</evidence>
<keyword evidence="2" id="KW-0805">Transcription regulation</keyword>
<evidence type="ECO:0000256" key="3">
    <source>
        <dbReference type="ARBA" id="ARBA00023125"/>
    </source>
</evidence>
<evidence type="ECO:0000256" key="1">
    <source>
        <dbReference type="ARBA" id="ARBA00009437"/>
    </source>
</evidence>
<dbReference type="RefSeq" id="WP_263954767.1">
    <property type="nucleotide sequence ID" value="NZ_JAOYFC010000004.1"/>
</dbReference>
<comment type="similarity">
    <text evidence="1">Belongs to the LysR transcriptional regulatory family.</text>
</comment>
<dbReference type="GO" id="GO:0006351">
    <property type="term" value="P:DNA-templated transcription"/>
    <property type="evidence" value="ECO:0007669"/>
    <property type="project" value="TreeGrafter"/>
</dbReference>
<evidence type="ECO:0000256" key="4">
    <source>
        <dbReference type="ARBA" id="ARBA00023163"/>
    </source>
</evidence>
<comment type="caution">
    <text evidence="6">The sequence shown here is derived from an EMBL/GenBank/DDBJ whole genome shotgun (WGS) entry which is preliminary data.</text>
</comment>
<reference evidence="6" key="1">
    <citation type="submission" date="2022-10" db="EMBL/GenBank/DDBJ databases">
        <authorList>
            <person name="Yue Y."/>
        </authorList>
    </citation>
    <scope>NUCLEOTIDE SEQUENCE</scope>
    <source>
        <strain evidence="6">Z654</strain>
    </source>
</reference>
<dbReference type="AlphaFoldDB" id="A0AAE3J1S8"/>
<dbReference type="Proteomes" id="UP001208041">
    <property type="component" value="Unassembled WGS sequence"/>
</dbReference>
<dbReference type="Pfam" id="PF00126">
    <property type="entry name" value="HTH_1"/>
    <property type="match status" value="1"/>
</dbReference>
<evidence type="ECO:0000313" key="7">
    <source>
        <dbReference type="Proteomes" id="UP001208041"/>
    </source>
</evidence>
<dbReference type="PANTHER" id="PTHR30537">
    <property type="entry name" value="HTH-TYPE TRANSCRIPTIONAL REGULATOR"/>
    <property type="match status" value="1"/>
</dbReference>
<keyword evidence="3" id="KW-0238">DNA-binding</keyword>
<dbReference type="PRINTS" id="PR00039">
    <property type="entry name" value="HTHLYSR"/>
</dbReference>
<keyword evidence="7" id="KW-1185">Reference proteome</keyword>
<dbReference type="Gene3D" id="3.40.190.290">
    <property type="match status" value="1"/>
</dbReference>
<evidence type="ECO:0000256" key="2">
    <source>
        <dbReference type="ARBA" id="ARBA00023015"/>
    </source>
</evidence>
<proteinExistence type="inferred from homology"/>
<dbReference type="GO" id="GO:0043565">
    <property type="term" value="F:sequence-specific DNA binding"/>
    <property type="evidence" value="ECO:0007669"/>
    <property type="project" value="TreeGrafter"/>
</dbReference>
<dbReference type="GO" id="GO:0003700">
    <property type="term" value="F:DNA-binding transcription factor activity"/>
    <property type="evidence" value="ECO:0007669"/>
    <property type="project" value="InterPro"/>
</dbReference>
<dbReference type="Gene3D" id="1.10.10.10">
    <property type="entry name" value="Winged helix-like DNA-binding domain superfamily/Winged helix DNA-binding domain"/>
    <property type="match status" value="1"/>
</dbReference>
<organism evidence="6 7">
    <name type="scientific">Halocynthiibacter halioticoli</name>
    <dbReference type="NCBI Taxonomy" id="2986804"/>
    <lineage>
        <taxon>Bacteria</taxon>
        <taxon>Pseudomonadati</taxon>
        <taxon>Pseudomonadota</taxon>
        <taxon>Alphaproteobacteria</taxon>
        <taxon>Rhodobacterales</taxon>
        <taxon>Paracoccaceae</taxon>
        <taxon>Halocynthiibacter</taxon>
    </lineage>
</organism>
<dbReference type="PANTHER" id="PTHR30537:SF3">
    <property type="entry name" value="TRANSCRIPTIONAL REGULATORY PROTEIN"/>
    <property type="match status" value="1"/>
</dbReference>
<dbReference type="EMBL" id="JAOYFC010000004">
    <property type="protein sequence ID" value="MCV6825814.1"/>
    <property type="molecule type" value="Genomic_DNA"/>
</dbReference>
<evidence type="ECO:0000313" key="6">
    <source>
        <dbReference type="EMBL" id="MCV6825814.1"/>
    </source>
</evidence>
<dbReference type="Pfam" id="PF03466">
    <property type="entry name" value="LysR_substrate"/>
    <property type="match status" value="1"/>
</dbReference>
<dbReference type="PROSITE" id="PS50931">
    <property type="entry name" value="HTH_LYSR"/>
    <property type="match status" value="1"/>
</dbReference>
<name>A0AAE3J1S8_9RHOB</name>
<dbReference type="InterPro" id="IPR036390">
    <property type="entry name" value="WH_DNA-bd_sf"/>
</dbReference>
<dbReference type="InterPro" id="IPR058163">
    <property type="entry name" value="LysR-type_TF_proteobact-type"/>
</dbReference>
<feature type="domain" description="HTH lysR-type" evidence="5">
    <location>
        <begin position="8"/>
        <end position="65"/>
    </location>
</feature>
<dbReference type="InterPro" id="IPR005119">
    <property type="entry name" value="LysR_subst-bd"/>
</dbReference>
<dbReference type="InterPro" id="IPR036388">
    <property type="entry name" value="WH-like_DNA-bd_sf"/>
</dbReference>
<dbReference type="SUPFAM" id="SSF53850">
    <property type="entry name" value="Periplasmic binding protein-like II"/>
    <property type="match status" value="1"/>
</dbReference>
<dbReference type="SUPFAM" id="SSF46785">
    <property type="entry name" value="Winged helix' DNA-binding domain"/>
    <property type="match status" value="1"/>
</dbReference>
<gene>
    <name evidence="6" type="ORF">OH136_14730</name>
</gene>
<accession>A0AAE3J1S8</accession>
<protein>
    <submittedName>
        <fullName evidence="6">LysR family transcriptional regulator</fullName>
    </submittedName>
</protein>
<dbReference type="InterPro" id="IPR000847">
    <property type="entry name" value="LysR_HTH_N"/>
</dbReference>